<name>A0ABP9PI65_9ACTN</name>
<sequence length="76" mass="7999">MRSQADRDETTLRIATGVVWFTSVLALAAGTFLVVGLTVGSPDVDGRVTFSVVLALAAWWAVRGTARPTGARSHQG</sequence>
<protein>
    <recommendedName>
        <fullName evidence="4">DUF2530 domain-containing protein</fullName>
    </recommendedName>
</protein>
<organism evidence="2 3">
    <name type="scientific">Nocardioides marinquilinus</name>
    <dbReference type="NCBI Taxonomy" id="1210400"/>
    <lineage>
        <taxon>Bacteria</taxon>
        <taxon>Bacillati</taxon>
        <taxon>Actinomycetota</taxon>
        <taxon>Actinomycetes</taxon>
        <taxon>Propionibacteriales</taxon>
        <taxon>Nocardioidaceae</taxon>
        <taxon>Nocardioides</taxon>
    </lineage>
</organism>
<evidence type="ECO:0008006" key="4">
    <source>
        <dbReference type="Google" id="ProtNLM"/>
    </source>
</evidence>
<keyword evidence="3" id="KW-1185">Reference proteome</keyword>
<keyword evidence="1" id="KW-1133">Transmembrane helix</keyword>
<evidence type="ECO:0000313" key="2">
    <source>
        <dbReference type="EMBL" id="GAA5144077.1"/>
    </source>
</evidence>
<keyword evidence="1" id="KW-0472">Membrane</keyword>
<feature type="transmembrane region" description="Helical" evidence="1">
    <location>
        <begin position="48"/>
        <end position="66"/>
    </location>
</feature>
<reference evidence="3" key="1">
    <citation type="journal article" date="2019" name="Int. J. Syst. Evol. Microbiol.">
        <title>The Global Catalogue of Microorganisms (GCM) 10K type strain sequencing project: providing services to taxonomists for standard genome sequencing and annotation.</title>
        <authorList>
            <consortium name="The Broad Institute Genomics Platform"/>
            <consortium name="The Broad Institute Genome Sequencing Center for Infectious Disease"/>
            <person name="Wu L."/>
            <person name="Ma J."/>
        </authorList>
    </citation>
    <scope>NUCLEOTIDE SEQUENCE [LARGE SCALE GENOMIC DNA]</scope>
    <source>
        <strain evidence="3">JCM 18459</strain>
    </source>
</reference>
<feature type="transmembrane region" description="Helical" evidence="1">
    <location>
        <begin position="12"/>
        <end position="36"/>
    </location>
</feature>
<evidence type="ECO:0000313" key="3">
    <source>
        <dbReference type="Proteomes" id="UP001500221"/>
    </source>
</evidence>
<gene>
    <name evidence="2" type="ORF">GCM10023340_11030</name>
</gene>
<dbReference type="RefSeq" id="WP_345455339.1">
    <property type="nucleotide sequence ID" value="NZ_BAABKG010000001.1"/>
</dbReference>
<proteinExistence type="predicted"/>
<keyword evidence="1" id="KW-0812">Transmembrane</keyword>
<dbReference type="EMBL" id="BAABKG010000001">
    <property type="protein sequence ID" value="GAA5144077.1"/>
    <property type="molecule type" value="Genomic_DNA"/>
</dbReference>
<dbReference type="Proteomes" id="UP001500221">
    <property type="component" value="Unassembled WGS sequence"/>
</dbReference>
<comment type="caution">
    <text evidence="2">The sequence shown here is derived from an EMBL/GenBank/DDBJ whole genome shotgun (WGS) entry which is preliminary data.</text>
</comment>
<evidence type="ECO:0000256" key="1">
    <source>
        <dbReference type="SAM" id="Phobius"/>
    </source>
</evidence>
<accession>A0ABP9PI65</accession>